<dbReference type="STRING" id="282676.B6F84_01125"/>
<dbReference type="EMBL" id="CP020477">
    <property type="protein sequence ID" value="ARM74762.1"/>
    <property type="molecule type" value="Genomic_DNA"/>
</dbReference>
<evidence type="ECO:0000313" key="2">
    <source>
        <dbReference type="Proteomes" id="UP000193404"/>
    </source>
</evidence>
<accession>A0A1W6JX03</accession>
<dbReference type="OrthoDB" id="41636at2157"/>
<sequence length="145" mass="17023">MPIRSERQYALMSFKDFIVSYERVKNKEYALSAFRAYKSLRRMLQSLAMKHNLHNKSTPCAVPKQDMIKVAEALNEVYPSILNMTKNALNLFDEWKSKNAKKDDIIDLLLSLDFSWISKYLSDDDLNKIESIKEELKNLRKTDLI</sequence>
<dbReference type="Proteomes" id="UP000193404">
    <property type="component" value="Chromosome"/>
</dbReference>
<dbReference type="KEGG" id="aman:B6F84_01125"/>
<gene>
    <name evidence="1" type="ORF">B6F84_01125</name>
</gene>
<dbReference type="RefSeq" id="WP_148690512.1">
    <property type="nucleotide sequence ID" value="NZ_CP020477.1"/>
</dbReference>
<protein>
    <recommendedName>
        <fullName evidence="3">HEPN domain-containing protein</fullName>
    </recommendedName>
</protein>
<reference evidence="1 2" key="1">
    <citation type="submission" date="2017-03" db="EMBL/GenBank/DDBJ databases">
        <title>Sulfur activation and transportation mechanism of thermophilic Archaea Acidianus manzaensis YN-25.</title>
        <authorList>
            <person name="Ma Y."/>
            <person name="Yang Y."/>
            <person name="Xia J."/>
        </authorList>
    </citation>
    <scope>NUCLEOTIDE SEQUENCE [LARGE SCALE GENOMIC DNA]</scope>
    <source>
        <strain evidence="1 2">YN-25</strain>
    </source>
</reference>
<name>A0A1W6JX03_9CREN</name>
<proteinExistence type="predicted"/>
<dbReference type="AlphaFoldDB" id="A0A1W6JX03"/>
<evidence type="ECO:0008006" key="3">
    <source>
        <dbReference type="Google" id="ProtNLM"/>
    </source>
</evidence>
<evidence type="ECO:0000313" key="1">
    <source>
        <dbReference type="EMBL" id="ARM74762.1"/>
    </source>
</evidence>
<dbReference type="GeneID" id="41589477"/>
<keyword evidence="2" id="KW-1185">Reference proteome</keyword>
<organism evidence="1 2">
    <name type="scientific">Acidianus manzaensis</name>
    <dbReference type="NCBI Taxonomy" id="282676"/>
    <lineage>
        <taxon>Archaea</taxon>
        <taxon>Thermoproteota</taxon>
        <taxon>Thermoprotei</taxon>
        <taxon>Sulfolobales</taxon>
        <taxon>Sulfolobaceae</taxon>
        <taxon>Acidianus</taxon>
    </lineage>
</organism>